<feature type="domain" description="HTH cro/C1-type" evidence="3">
    <location>
        <begin position="9"/>
        <end position="63"/>
    </location>
</feature>
<evidence type="ECO:0000256" key="1">
    <source>
        <dbReference type="ARBA" id="ARBA00023125"/>
    </source>
</evidence>
<evidence type="ECO:0000313" key="4">
    <source>
        <dbReference type="EMBL" id="MCR2044103.1"/>
    </source>
</evidence>
<organism evidence="4 5">
    <name type="scientific">Anaerosalibacter massiliensis</name>
    <dbReference type="NCBI Taxonomy" id="1347392"/>
    <lineage>
        <taxon>Bacteria</taxon>
        <taxon>Bacillati</taxon>
        <taxon>Bacillota</taxon>
        <taxon>Tissierellia</taxon>
        <taxon>Tissierellales</taxon>
        <taxon>Sporanaerobacteraceae</taxon>
        <taxon>Anaerosalibacter</taxon>
    </lineage>
</organism>
<dbReference type="PANTHER" id="PTHR46558">
    <property type="entry name" value="TRACRIPTIONAL REGULATORY PROTEIN-RELATED-RELATED"/>
    <property type="match status" value="1"/>
</dbReference>
<dbReference type="SMART" id="SM00530">
    <property type="entry name" value="HTH_XRE"/>
    <property type="match status" value="1"/>
</dbReference>
<dbReference type="Gene3D" id="1.10.260.40">
    <property type="entry name" value="lambda repressor-like DNA-binding domains"/>
    <property type="match status" value="1"/>
</dbReference>
<dbReference type="GO" id="GO:0003677">
    <property type="term" value="F:DNA binding"/>
    <property type="evidence" value="ECO:0007669"/>
    <property type="project" value="UniProtKB-KW"/>
</dbReference>
<keyword evidence="2" id="KW-1133">Transmembrane helix</keyword>
<gene>
    <name evidence="4" type="ORF">NSA23_08220</name>
</gene>
<keyword evidence="1" id="KW-0238">DNA-binding</keyword>
<keyword evidence="2" id="KW-0812">Transmembrane</keyword>
<dbReference type="Pfam" id="PF01381">
    <property type="entry name" value="HTH_3"/>
    <property type="match status" value="1"/>
</dbReference>
<proteinExistence type="predicted"/>
<dbReference type="AlphaFoldDB" id="A0A9X2MHG6"/>
<keyword evidence="5" id="KW-1185">Reference proteome</keyword>
<dbReference type="EMBL" id="JANJZL010000004">
    <property type="protein sequence ID" value="MCR2044103.1"/>
    <property type="molecule type" value="Genomic_DNA"/>
</dbReference>
<comment type="caution">
    <text evidence="4">The sequence shown here is derived from an EMBL/GenBank/DDBJ whole genome shotgun (WGS) entry which is preliminary data.</text>
</comment>
<feature type="transmembrane region" description="Helical" evidence="2">
    <location>
        <begin position="107"/>
        <end position="124"/>
    </location>
</feature>
<evidence type="ECO:0000256" key="2">
    <source>
        <dbReference type="SAM" id="Phobius"/>
    </source>
</evidence>
<dbReference type="PROSITE" id="PS50943">
    <property type="entry name" value="HTH_CROC1"/>
    <property type="match status" value="1"/>
</dbReference>
<dbReference type="PANTHER" id="PTHR46558:SF13">
    <property type="entry name" value="HTH-TYPE TRANSCRIPTIONAL REGULATOR IMMR"/>
    <property type="match status" value="1"/>
</dbReference>
<name>A0A9X2MHG6_9FIRM</name>
<dbReference type="RefSeq" id="WP_042682905.1">
    <property type="nucleotide sequence ID" value="NZ_CABKTM010000049.1"/>
</dbReference>
<feature type="transmembrane region" description="Helical" evidence="2">
    <location>
        <begin position="84"/>
        <end position="101"/>
    </location>
</feature>
<dbReference type="OrthoDB" id="9801008at2"/>
<dbReference type="Proteomes" id="UP001142078">
    <property type="component" value="Unassembled WGS sequence"/>
</dbReference>
<dbReference type="InterPro" id="IPR010982">
    <property type="entry name" value="Lambda_DNA-bd_dom_sf"/>
</dbReference>
<accession>A0A9X2MHG6</accession>
<dbReference type="InterPro" id="IPR001387">
    <property type="entry name" value="Cro/C1-type_HTH"/>
</dbReference>
<evidence type="ECO:0000313" key="5">
    <source>
        <dbReference type="Proteomes" id="UP001142078"/>
    </source>
</evidence>
<protein>
    <submittedName>
        <fullName evidence="4">Helix-turn-helix transcriptional regulator</fullName>
    </submittedName>
</protein>
<dbReference type="CDD" id="cd00093">
    <property type="entry name" value="HTH_XRE"/>
    <property type="match status" value="1"/>
</dbReference>
<keyword evidence="2" id="KW-0472">Membrane</keyword>
<evidence type="ECO:0000259" key="3">
    <source>
        <dbReference type="PROSITE" id="PS50943"/>
    </source>
</evidence>
<sequence length="128" mass="14813">MNLEIAQRLTDLRKEKGCSQEELAAQLGISRQAVSKWERGEASPDTDNLILLSNIYGIGLDELLNIDRFENNSEENNKKRLVKFPYPVLATIIYLILGLSYKLWHPGWIVYLTVPIFYYVAVRIDRNK</sequence>
<dbReference type="SUPFAM" id="SSF47413">
    <property type="entry name" value="lambda repressor-like DNA-binding domains"/>
    <property type="match status" value="1"/>
</dbReference>
<reference evidence="4" key="1">
    <citation type="submission" date="2022-07" db="EMBL/GenBank/DDBJ databases">
        <title>Enhanced cultured diversity of the mouse gut microbiota enables custom-made synthetic communities.</title>
        <authorList>
            <person name="Afrizal A."/>
        </authorList>
    </citation>
    <scope>NUCLEOTIDE SEQUENCE</scope>
    <source>
        <strain evidence="4">DSM 29482</strain>
    </source>
</reference>